<evidence type="ECO:0000313" key="1">
    <source>
        <dbReference type="EMBL" id="CEQ01998.1"/>
    </source>
</evidence>
<name>A0A0C7QY49_PARSO</name>
<sequence>MAGWKTGDMLEGIEPILNLAIASGEELGTTSKQYWTVTGKLVA</sequence>
<gene>
    <name evidence="1" type="ORF">R28058_33691</name>
</gene>
<dbReference type="Proteomes" id="UP000049127">
    <property type="component" value="Unassembled WGS sequence"/>
</dbReference>
<dbReference type="AlphaFoldDB" id="A0A0C7QY49"/>
<reference evidence="1 2" key="1">
    <citation type="submission" date="2015-01" db="EMBL/GenBank/DDBJ databases">
        <authorList>
            <person name="Aslett A.Martin."/>
            <person name="De Silva Nishadi"/>
        </authorList>
    </citation>
    <scope>NUCLEOTIDE SEQUENCE [LARGE SCALE GENOMIC DNA]</scope>
    <source>
        <strain evidence="1 2">R28058</strain>
    </source>
</reference>
<evidence type="ECO:0000313" key="2">
    <source>
        <dbReference type="Proteomes" id="UP000049127"/>
    </source>
</evidence>
<dbReference type="EMBL" id="CEKZ01000001">
    <property type="protein sequence ID" value="CEQ01998.1"/>
    <property type="molecule type" value="Genomic_DNA"/>
</dbReference>
<accession>A0A0C7QY49</accession>
<organism evidence="1 2">
    <name type="scientific">Paraclostridium sordellii</name>
    <name type="common">Clostridium sordellii</name>
    <dbReference type="NCBI Taxonomy" id="1505"/>
    <lineage>
        <taxon>Bacteria</taxon>
        <taxon>Bacillati</taxon>
        <taxon>Bacillota</taxon>
        <taxon>Clostridia</taxon>
        <taxon>Peptostreptococcales</taxon>
        <taxon>Peptostreptococcaceae</taxon>
        <taxon>Paraclostridium</taxon>
    </lineage>
</organism>
<protein>
    <submittedName>
        <fullName evidence="1">Phage tail tape measure protein</fullName>
    </submittedName>
</protein>
<proteinExistence type="predicted"/>
<dbReference type="RefSeq" id="WP_257463141.1">
    <property type="nucleotide sequence ID" value="NZ_CEKZ01000001.1"/>
</dbReference>